<feature type="non-terminal residue" evidence="2">
    <location>
        <position position="1"/>
    </location>
</feature>
<proteinExistence type="predicted"/>
<feature type="transmembrane region" description="Helical" evidence="1">
    <location>
        <begin position="15"/>
        <end position="33"/>
    </location>
</feature>
<organism evidence="2 3">
    <name type="scientific">SAR86 cluster bacterium</name>
    <dbReference type="NCBI Taxonomy" id="2030880"/>
    <lineage>
        <taxon>Bacteria</taxon>
        <taxon>Pseudomonadati</taxon>
        <taxon>Pseudomonadota</taxon>
        <taxon>Gammaproteobacteria</taxon>
        <taxon>SAR86 cluster</taxon>
    </lineage>
</organism>
<feature type="transmembrane region" description="Helical" evidence="1">
    <location>
        <begin position="45"/>
        <end position="66"/>
    </location>
</feature>
<name>A0A972VVW8_9GAMM</name>
<evidence type="ECO:0000313" key="2">
    <source>
        <dbReference type="EMBL" id="NQV65239.1"/>
    </source>
</evidence>
<dbReference type="Proteomes" id="UP000754644">
    <property type="component" value="Unassembled WGS sequence"/>
</dbReference>
<keyword evidence="1" id="KW-0812">Transmembrane</keyword>
<dbReference type="EMBL" id="JABMOJ010000290">
    <property type="protein sequence ID" value="NQV65239.1"/>
    <property type="molecule type" value="Genomic_DNA"/>
</dbReference>
<evidence type="ECO:0000256" key="1">
    <source>
        <dbReference type="SAM" id="Phobius"/>
    </source>
</evidence>
<accession>A0A972VVW8</accession>
<sequence>VAISFIFGPLRESTMGMRVVTGLVTGIVFKFIQDLLSPASLVFGFPAFIAVVIPIMICFSAGYILLRRAG</sequence>
<dbReference type="AlphaFoldDB" id="A0A972VVW8"/>
<protein>
    <submittedName>
        <fullName evidence="2">LPS export ABC transporter permease LptG</fullName>
    </submittedName>
</protein>
<reference evidence="2" key="1">
    <citation type="submission" date="2020-05" db="EMBL/GenBank/DDBJ databases">
        <title>Sulfur intermediates as new biogeochemical hubs in an aquatic model microbial ecosystem.</title>
        <authorList>
            <person name="Vigneron A."/>
        </authorList>
    </citation>
    <scope>NUCLEOTIDE SEQUENCE</scope>
    <source>
        <strain evidence="2">Bin.250</strain>
    </source>
</reference>
<keyword evidence="1" id="KW-0472">Membrane</keyword>
<gene>
    <name evidence="2" type="ORF">HQ497_07730</name>
</gene>
<keyword evidence="1" id="KW-1133">Transmembrane helix</keyword>
<comment type="caution">
    <text evidence="2">The sequence shown here is derived from an EMBL/GenBank/DDBJ whole genome shotgun (WGS) entry which is preliminary data.</text>
</comment>
<evidence type="ECO:0000313" key="3">
    <source>
        <dbReference type="Proteomes" id="UP000754644"/>
    </source>
</evidence>